<dbReference type="GO" id="GO:0010411">
    <property type="term" value="P:xyloglucan metabolic process"/>
    <property type="evidence" value="ECO:0007669"/>
    <property type="project" value="TreeGrafter"/>
</dbReference>
<protein>
    <recommendedName>
        <fullName evidence="3">Secretion system C-terminal sorting domain-containing protein</fullName>
    </recommendedName>
</protein>
<evidence type="ECO:0008006" key="3">
    <source>
        <dbReference type="Google" id="ProtNLM"/>
    </source>
</evidence>
<gene>
    <name evidence="1" type="ORF">IPP15_05155</name>
</gene>
<dbReference type="EMBL" id="JADKGY010000001">
    <property type="protein sequence ID" value="MBK9981802.1"/>
    <property type="molecule type" value="Genomic_DNA"/>
</dbReference>
<reference evidence="1 2" key="1">
    <citation type="submission" date="2020-10" db="EMBL/GenBank/DDBJ databases">
        <title>Connecting structure to function with the recovery of over 1000 high-quality activated sludge metagenome-assembled genomes encoding full-length rRNA genes using long-read sequencing.</title>
        <authorList>
            <person name="Singleton C.M."/>
            <person name="Petriglieri F."/>
            <person name="Kristensen J.M."/>
            <person name="Kirkegaard R.H."/>
            <person name="Michaelsen T.Y."/>
            <person name="Andersen M.H."/>
            <person name="Karst S.M."/>
            <person name="Dueholm M.S."/>
            <person name="Nielsen P.H."/>
            <person name="Albertsen M."/>
        </authorList>
    </citation>
    <scope>NUCLEOTIDE SEQUENCE [LARGE SCALE GENOMIC DNA]</scope>
    <source>
        <strain evidence="1">Ribe_18-Q3-R11-54_MAXAC.273</strain>
    </source>
</reference>
<dbReference type="PANTHER" id="PTHR43739">
    <property type="entry name" value="XYLOGLUCANASE (EUROFUNG)"/>
    <property type="match status" value="1"/>
</dbReference>
<organism evidence="1 2">
    <name type="scientific">Candidatus Opimibacter skivensis</name>
    <dbReference type="NCBI Taxonomy" id="2982028"/>
    <lineage>
        <taxon>Bacteria</taxon>
        <taxon>Pseudomonadati</taxon>
        <taxon>Bacteroidota</taxon>
        <taxon>Saprospiria</taxon>
        <taxon>Saprospirales</taxon>
        <taxon>Saprospiraceae</taxon>
        <taxon>Candidatus Opimibacter</taxon>
    </lineage>
</organism>
<accession>A0A9D7STY4</accession>
<comment type="caution">
    <text evidence="1">The sequence shown here is derived from an EMBL/GenBank/DDBJ whole genome shotgun (WGS) entry which is preliminary data.</text>
</comment>
<dbReference type="InterPro" id="IPR015943">
    <property type="entry name" value="WD40/YVTN_repeat-like_dom_sf"/>
</dbReference>
<dbReference type="Gene3D" id="2.130.10.10">
    <property type="entry name" value="YVTN repeat-like/Quinoprotein amine dehydrogenase"/>
    <property type="match status" value="4"/>
</dbReference>
<dbReference type="AlphaFoldDB" id="A0A9D7STY4"/>
<dbReference type="InterPro" id="IPR052025">
    <property type="entry name" value="Xyloglucanase_GH74"/>
</dbReference>
<dbReference type="SUPFAM" id="SSF110296">
    <property type="entry name" value="Oligoxyloglucan reducing end-specific cellobiohydrolase"/>
    <property type="match status" value="2"/>
</dbReference>
<dbReference type="CDD" id="cd15482">
    <property type="entry name" value="Sialidase_non-viral"/>
    <property type="match status" value="1"/>
</dbReference>
<evidence type="ECO:0000313" key="2">
    <source>
        <dbReference type="Proteomes" id="UP000808337"/>
    </source>
</evidence>
<dbReference type="Proteomes" id="UP000808337">
    <property type="component" value="Unassembled WGS sequence"/>
</dbReference>
<evidence type="ECO:0000313" key="1">
    <source>
        <dbReference type="EMBL" id="MBK9981802.1"/>
    </source>
</evidence>
<name>A0A9D7STY4_9BACT</name>
<proteinExistence type="predicted"/>
<sequence length="878" mass="97706">MTSAALFFTIFTALAMIAEKWNSPKKDNSIYHHPEAGYDDIDSKKDNDHLFPNELFYLDRNYPDYDAAPDLFHQHLKQVMKADKAATRSHRGLDYPWTVEGPGNIGGRVNAIAVDPLDPNIILLGYSQGGIYRTDNGGLDWVPVFDDQVSLSISNISFDPHHPQRVFASTGDVNISGYPFLGSGIYRSDDGGLHWSYVGLDGTGVLSKVAVDPNDENIIYAGSMGYPSHKGIERGLFRSVDGGVHWNKTLTIDDSTGVIDLVTDPIRAGYVYATGWTRLRSNKISTTIGPGTSMYRSKDYGATWENSTDILPGGLHSRTSIDITADGTLYISYMGFVDDTDCFGYNESLKGIYKSIDGADTWSRITADQSVGLPCDLFGSFGWYFEALKVNPENADDISLLGVDLYRTLDGGTTWFLSAPEWWMYDVHADKHDLVFADGQMYLATDGGAYRCPVDQSQPWQDIENIPSTQFYRTVFNPHQPDQYIGGAQDNGTSSGNASIINEWSRVYGGDGFQPRFDPTEPFWAYYMTQNGDIAWTTDGFNYNALDSGLVGTRYWDMPFVMSSQDPKILYCGTNQVFRIDMRDTIPVWMSISPDLTRGETILGSRYPAITAIAQSDLDENRLYAGTQDGKIWTSPDGGVNWTDITDGTPGYYVTSITCSTKNPQGVVATYSGYRDNDHTPYIYKSNNGGEQWTSLGANAPMLGVNNLMLLPGWNDEIIFAATDGGVYVSFNSGFSWDRMGTNFPYMPVYDIDFNPVENTIVAATFSRGLMTFPVEELDLVSGVKPGYNNSSLSEISVYPTIVEDHITIDFEKYHGDMDRFIISLVNVSGIVIDEFKIDRASKVRMNLKFDKNIPQGAYFIQISKQGHSMIYSRIVKF</sequence>
<dbReference type="PANTHER" id="PTHR43739:SF5">
    <property type="entry name" value="EXO-ALPHA-SIALIDASE"/>
    <property type="match status" value="1"/>
</dbReference>